<evidence type="ECO:0000313" key="2">
    <source>
        <dbReference type="Proteomes" id="UP000658754"/>
    </source>
</evidence>
<protein>
    <submittedName>
        <fullName evidence="1">Uncharacterized protein</fullName>
    </submittedName>
</protein>
<dbReference type="Proteomes" id="UP000658754">
    <property type="component" value="Unassembled WGS sequence"/>
</dbReference>
<evidence type="ECO:0000313" key="1">
    <source>
        <dbReference type="EMBL" id="GGI70641.1"/>
    </source>
</evidence>
<comment type="caution">
    <text evidence="1">The sequence shown here is derived from an EMBL/GenBank/DDBJ whole genome shotgun (WGS) entry which is preliminary data.</text>
</comment>
<reference evidence="2" key="1">
    <citation type="journal article" date="2019" name="Int. J. Syst. Evol. Microbiol.">
        <title>The Global Catalogue of Microorganisms (GCM) 10K type strain sequencing project: providing services to taxonomists for standard genome sequencing and annotation.</title>
        <authorList>
            <consortium name="The Broad Institute Genomics Platform"/>
            <consortium name="The Broad Institute Genome Sequencing Center for Infectious Disease"/>
            <person name="Wu L."/>
            <person name="Ma J."/>
        </authorList>
    </citation>
    <scope>NUCLEOTIDE SEQUENCE [LARGE SCALE GENOMIC DNA]</scope>
    <source>
        <strain evidence="2">CGMCC 1.3601</strain>
    </source>
</reference>
<dbReference type="EMBL" id="BMKV01000001">
    <property type="protein sequence ID" value="GGI70641.1"/>
    <property type="molecule type" value="Genomic_DNA"/>
</dbReference>
<sequence length="297" mass="32192">MLPGHLRDTGLHYAHRALEQYSAWDDLQLLDAAVAIGSAVELLAKAILSDVDPVLLLDRQEDRKSLMLLSGEAAHPKGINPNPLTVKSISATKAVNRLTDLGLVKWDKTDDVVFDVRNAATHMGLVSPEMVQVAVVAMVGFCDKAREYFGKGEIAWWGVANIDIATKMLAGAEKRLALLVAGKFSTARQVLARHREEGLSADLQDAILSSKAEEEPSLLAELAGRLPCPVCAYSGWAIGFSRVDRALEPGSLEAMTGADMDVWAFQCHVCGLVLDGYEQILECGLPEVLHLDHQQST</sequence>
<name>A0ABQ2C9U2_9MICC</name>
<gene>
    <name evidence="1" type="ORF">GCM10007175_04280</name>
</gene>
<keyword evidence="2" id="KW-1185">Reference proteome</keyword>
<organism evidence="1 2">
    <name type="scientific">Pseudarthrobacter scleromae</name>
    <dbReference type="NCBI Taxonomy" id="158897"/>
    <lineage>
        <taxon>Bacteria</taxon>
        <taxon>Bacillati</taxon>
        <taxon>Actinomycetota</taxon>
        <taxon>Actinomycetes</taxon>
        <taxon>Micrococcales</taxon>
        <taxon>Micrococcaceae</taxon>
        <taxon>Pseudarthrobacter</taxon>
    </lineage>
</organism>
<accession>A0ABQ2C9U2</accession>
<proteinExistence type="predicted"/>